<dbReference type="PANTHER" id="PTHR30203:SF24">
    <property type="entry name" value="BLR4935 PROTEIN"/>
    <property type="match status" value="1"/>
</dbReference>
<evidence type="ECO:0008006" key="2">
    <source>
        <dbReference type="Google" id="ProtNLM"/>
    </source>
</evidence>
<dbReference type="PANTHER" id="PTHR30203">
    <property type="entry name" value="OUTER MEMBRANE CATION EFFLUX PROTEIN"/>
    <property type="match status" value="1"/>
</dbReference>
<dbReference type="InterPro" id="IPR003423">
    <property type="entry name" value="OMP_efflux"/>
</dbReference>
<dbReference type="EMBL" id="UINC01000821">
    <property type="protein sequence ID" value="SUZ61724.1"/>
    <property type="molecule type" value="Genomic_DNA"/>
</dbReference>
<dbReference type="InterPro" id="IPR010131">
    <property type="entry name" value="MdtP/NodT-like"/>
</dbReference>
<gene>
    <name evidence="1" type="ORF">METZ01_LOCUS14578</name>
</gene>
<dbReference type="AlphaFoldDB" id="A0A381P589"/>
<feature type="non-terminal residue" evidence="1">
    <location>
        <position position="1"/>
    </location>
</feature>
<reference evidence="1" key="1">
    <citation type="submission" date="2018-05" db="EMBL/GenBank/DDBJ databases">
        <authorList>
            <person name="Lanie J.A."/>
            <person name="Ng W.-L."/>
            <person name="Kazmierczak K.M."/>
            <person name="Andrzejewski T.M."/>
            <person name="Davidsen T.M."/>
            <person name="Wayne K.J."/>
            <person name="Tettelin H."/>
            <person name="Glass J.I."/>
            <person name="Rusch D."/>
            <person name="Podicherti R."/>
            <person name="Tsui H.-C.T."/>
            <person name="Winkler M.E."/>
        </authorList>
    </citation>
    <scope>NUCLEOTIDE SEQUENCE</scope>
</reference>
<dbReference type="Pfam" id="PF02321">
    <property type="entry name" value="OEP"/>
    <property type="match status" value="1"/>
</dbReference>
<protein>
    <recommendedName>
        <fullName evidence="2">TolC family protein</fullName>
    </recommendedName>
</protein>
<evidence type="ECO:0000313" key="1">
    <source>
        <dbReference type="EMBL" id="SUZ61724.1"/>
    </source>
</evidence>
<dbReference type="SUPFAM" id="SSF56954">
    <property type="entry name" value="Outer membrane efflux proteins (OEP)"/>
    <property type="match status" value="1"/>
</dbReference>
<dbReference type="GO" id="GO:0015562">
    <property type="term" value="F:efflux transmembrane transporter activity"/>
    <property type="evidence" value="ECO:0007669"/>
    <property type="project" value="InterPro"/>
</dbReference>
<organism evidence="1">
    <name type="scientific">marine metagenome</name>
    <dbReference type="NCBI Taxonomy" id="408172"/>
    <lineage>
        <taxon>unclassified sequences</taxon>
        <taxon>metagenomes</taxon>
        <taxon>ecological metagenomes</taxon>
    </lineage>
</organism>
<sequence>RQATSNLILPSFTANASATYQAPGESRIGTINTGGVERGALYYSSFSIGGSYTLNGNNVFGLGSAKADRNAARALTDAAEFLMEYGVTLQYMVALRARDRVDVARRQVDSSLENLEIVQARVDAQAAIVMDAAAAQVQVGRDSVALLQAESAMRVETLRLLETVGLDLGADVELVSQFEVFRPSWTSTELISIALESHPGLTAVVANEGARRANLQQARGQYFPSLTLTGGWSGFTQEVANGDFLVANAERGAAGALASCQTFNNISAGLTTPLEGFPQQCGSGELSTEARESILGGNRSFPFGFTRQPFSASLRLSIPIFNGFSRERSVSQASNQLEDAVYSRRAEELQIRTSVTSALDALMTAFSVVQVEERSREVAAEQLEMSRTRYGLGADNFIVLLDAERTMAEGERAYLDSLYSFYAGLANLENAVGQQLRPEE</sequence>
<accession>A0A381P589</accession>
<dbReference type="Gene3D" id="1.20.1600.10">
    <property type="entry name" value="Outer membrane efflux proteins (OEP)"/>
    <property type="match status" value="1"/>
</dbReference>
<proteinExistence type="predicted"/>
<name>A0A381P589_9ZZZZ</name>